<accession>A0A813H0Y0</accession>
<dbReference type="Proteomes" id="UP000654075">
    <property type="component" value="Unassembled WGS sequence"/>
</dbReference>
<dbReference type="EMBL" id="CAJNNV010030118">
    <property type="protein sequence ID" value="CAE8631393.1"/>
    <property type="molecule type" value="Genomic_DNA"/>
</dbReference>
<gene>
    <name evidence="1" type="ORF">PGLA1383_LOCUS47499</name>
</gene>
<evidence type="ECO:0000313" key="2">
    <source>
        <dbReference type="Proteomes" id="UP000654075"/>
    </source>
</evidence>
<organism evidence="1 2">
    <name type="scientific">Polarella glacialis</name>
    <name type="common">Dinoflagellate</name>
    <dbReference type="NCBI Taxonomy" id="89957"/>
    <lineage>
        <taxon>Eukaryota</taxon>
        <taxon>Sar</taxon>
        <taxon>Alveolata</taxon>
        <taxon>Dinophyceae</taxon>
        <taxon>Suessiales</taxon>
        <taxon>Suessiaceae</taxon>
        <taxon>Polarella</taxon>
    </lineage>
</organism>
<feature type="non-terminal residue" evidence="1">
    <location>
        <position position="1"/>
    </location>
</feature>
<proteinExistence type="predicted"/>
<reference evidence="1" key="1">
    <citation type="submission" date="2021-02" db="EMBL/GenBank/DDBJ databases">
        <authorList>
            <person name="Dougan E. K."/>
            <person name="Rhodes N."/>
            <person name="Thang M."/>
            <person name="Chan C."/>
        </authorList>
    </citation>
    <scope>NUCLEOTIDE SEQUENCE</scope>
</reference>
<keyword evidence="2" id="KW-1185">Reference proteome</keyword>
<sequence length="105" mass="11219">VDKAERLLLLQAVAGITRVAQCFQVPRATAARRCGATGSAAVQAAFQAPCRTLVICFWDSPAGLLTSAYLPGTCTEFDHPEEILGTVARFIFRISLLSLSSLCFA</sequence>
<protein>
    <submittedName>
        <fullName evidence="1">Uncharacterized protein</fullName>
    </submittedName>
</protein>
<comment type="caution">
    <text evidence="1">The sequence shown here is derived from an EMBL/GenBank/DDBJ whole genome shotgun (WGS) entry which is preliminary data.</text>
</comment>
<feature type="non-terminal residue" evidence="1">
    <location>
        <position position="105"/>
    </location>
</feature>
<name>A0A813H0Y0_POLGL</name>
<dbReference type="AlphaFoldDB" id="A0A813H0Y0"/>
<evidence type="ECO:0000313" key="1">
    <source>
        <dbReference type="EMBL" id="CAE8631393.1"/>
    </source>
</evidence>